<reference evidence="1 3" key="1">
    <citation type="journal article" date="2020" name="Stud. Mycol.">
        <title>101 Dothideomycetes genomes: a test case for predicting lifestyles and emergence of pathogens.</title>
        <authorList>
            <person name="Haridas S."/>
            <person name="Albert R."/>
            <person name="Binder M."/>
            <person name="Bloem J."/>
            <person name="Labutti K."/>
            <person name="Salamov A."/>
            <person name="Andreopoulos B."/>
            <person name="Baker S."/>
            <person name="Barry K."/>
            <person name="Bills G."/>
            <person name="Bluhm B."/>
            <person name="Cannon C."/>
            <person name="Castanera R."/>
            <person name="Culley D."/>
            <person name="Daum C."/>
            <person name="Ezra D."/>
            <person name="Gonzalez J."/>
            <person name="Henrissat B."/>
            <person name="Kuo A."/>
            <person name="Liang C."/>
            <person name="Lipzen A."/>
            <person name="Lutzoni F."/>
            <person name="Magnuson J."/>
            <person name="Mondo S."/>
            <person name="Nolan M."/>
            <person name="Ohm R."/>
            <person name="Pangilinan J."/>
            <person name="Park H.-J."/>
            <person name="Ramirez L."/>
            <person name="Alfaro M."/>
            <person name="Sun H."/>
            <person name="Tritt A."/>
            <person name="Yoshinaga Y."/>
            <person name="Zwiers L.-H."/>
            <person name="Turgeon B."/>
            <person name="Goodwin S."/>
            <person name="Spatafora J."/>
            <person name="Crous P."/>
            <person name="Grigoriev I."/>
        </authorList>
    </citation>
    <scope>NUCLEOTIDE SEQUENCE</scope>
    <source>
        <strain evidence="1 3">CBS 304.34</strain>
    </source>
</reference>
<keyword evidence="2" id="KW-1185">Reference proteome</keyword>
<dbReference type="RefSeq" id="XP_033581835.1">
    <property type="nucleotide sequence ID" value="XM_033713100.1"/>
</dbReference>
<dbReference type="InterPro" id="IPR032675">
    <property type="entry name" value="LRR_dom_sf"/>
</dbReference>
<dbReference type="EMBL" id="MU003694">
    <property type="protein sequence ID" value="KAF2814871.1"/>
    <property type="molecule type" value="Genomic_DNA"/>
</dbReference>
<organism evidence="1">
    <name type="scientific">Mytilinidion resinicola</name>
    <dbReference type="NCBI Taxonomy" id="574789"/>
    <lineage>
        <taxon>Eukaryota</taxon>
        <taxon>Fungi</taxon>
        <taxon>Dikarya</taxon>
        <taxon>Ascomycota</taxon>
        <taxon>Pezizomycotina</taxon>
        <taxon>Dothideomycetes</taxon>
        <taxon>Pleosporomycetidae</taxon>
        <taxon>Mytilinidiales</taxon>
        <taxon>Mytilinidiaceae</taxon>
        <taxon>Mytilinidion</taxon>
    </lineage>
</organism>
<accession>A0A6A6Z189</accession>
<gene>
    <name evidence="1 3" type="ORF">BDZ99DRAFT_186205</name>
</gene>
<evidence type="ECO:0008006" key="4">
    <source>
        <dbReference type="Google" id="ProtNLM"/>
    </source>
</evidence>
<dbReference type="AlphaFoldDB" id="A0A6A6Z189"/>
<proteinExistence type="predicted"/>
<name>A0A6A6Z189_9PEZI</name>
<reference evidence="3" key="3">
    <citation type="submission" date="2025-04" db="UniProtKB">
        <authorList>
            <consortium name="RefSeq"/>
        </authorList>
    </citation>
    <scope>IDENTIFICATION</scope>
    <source>
        <strain evidence="3">CBS 304.34</strain>
    </source>
</reference>
<protein>
    <recommendedName>
        <fullName evidence="4">RNI-like protein</fullName>
    </recommendedName>
</protein>
<evidence type="ECO:0000313" key="3">
    <source>
        <dbReference type="RefSeq" id="XP_033581835.1"/>
    </source>
</evidence>
<dbReference type="SUPFAM" id="SSF52047">
    <property type="entry name" value="RNI-like"/>
    <property type="match status" value="1"/>
</dbReference>
<evidence type="ECO:0000313" key="1">
    <source>
        <dbReference type="EMBL" id="KAF2814871.1"/>
    </source>
</evidence>
<dbReference type="Gene3D" id="3.80.10.10">
    <property type="entry name" value="Ribonuclease Inhibitor"/>
    <property type="match status" value="1"/>
</dbReference>
<sequence>MKLNIVPRFWNSTGAPLAVSNEQSEDRDHKLSNFISGLRPQSLKYLETISDTGIGAEAFLALNTHGESLKELRLCLRTDTLPHLSLLRGCTAIETLRLEDNDGHTDIKATQNDVFLEVIEWLRKCEDLKNFSLTNFVDAAAIVFPLLLEEKIHLRKLDIDTYVVNSNKMFHQALIHQRESLRALTLSGDSDEMFRDDVDVLVDSLKSLTELRELELRGVSDWLKDEHFNQIIDRLDKLEDFYISGLEVTDAVLDKAASLRNLRSMTFMVMSKFTLDGLLEFVSKLGPGNQGLVLLIGMADPGALLSEDELSLVRESLMVKVGGRLEYTPWRDPDVSEFEGDSD</sequence>
<dbReference type="Proteomes" id="UP000504636">
    <property type="component" value="Unplaced"/>
</dbReference>
<dbReference type="OrthoDB" id="10028886at2759"/>
<reference evidence="3" key="2">
    <citation type="submission" date="2020-04" db="EMBL/GenBank/DDBJ databases">
        <authorList>
            <consortium name="NCBI Genome Project"/>
        </authorList>
    </citation>
    <scope>NUCLEOTIDE SEQUENCE</scope>
    <source>
        <strain evidence="3">CBS 304.34</strain>
    </source>
</reference>
<dbReference type="GeneID" id="54453993"/>
<evidence type="ECO:0000313" key="2">
    <source>
        <dbReference type="Proteomes" id="UP000504636"/>
    </source>
</evidence>